<comment type="caution">
    <text evidence="1">The sequence shown here is derived from an EMBL/GenBank/DDBJ whole genome shotgun (WGS) entry which is preliminary data.</text>
</comment>
<dbReference type="AlphaFoldDB" id="A0A6N9YSB2"/>
<organism evidence="1 2">
    <name type="scientific">Phytoactinopolyspora alkaliphila</name>
    <dbReference type="NCBI Taxonomy" id="1783498"/>
    <lineage>
        <taxon>Bacteria</taxon>
        <taxon>Bacillati</taxon>
        <taxon>Actinomycetota</taxon>
        <taxon>Actinomycetes</taxon>
        <taxon>Jiangellales</taxon>
        <taxon>Jiangellaceae</taxon>
        <taxon>Phytoactinopolyspora</taxon>
    </lineage>
</organism>
<keyword evidence="2" id="KW-1185">Reference proteome</keyword>
<gene>
    <name evidence="1" type="ORF">G1H11_21780</name>
</gene>
<proteinExistence type="predicted"/>
<reference evidence="1 2" key="1">
    <citation type="submission" date="2020-02" db="EMBL/GenBank/DDBJ databases">
        <authorList>
            <person name="Li X.-J."/>
            <person name="Feng X.-M."/>
        </authorList>
    </citation>
    <scope>NUCLEOTIDE SEQUENCE [LARGE SCALE GENOMIC DNA]</scope>
    <source>
        <strain evidence="1 2">CGMCC 4.7225</strain>
    </source>
</reference>
<evidence type="ECO:0000313" key="1">
    <source>
        <dbReference type="EMBL" id="NED97933.1"/>
    </source>
</evidence>
<name>A0A6N9YSB2_9ACTN</name>
<accession>A0A6N9YSB2</accession>
<evidence type="ECO:0000313" key="2">
    <source>
        <dbReference type="Proteomes" id="UP000469185"/>
    </source>
</evidence>
<dbReference type="RefSeq" id="WP_163820730.1">
    <property type="nucleotide sequence ID" value="NZ_JAAGOB010000015.1"/>
</dbReference>
<sequence>MNDAHFVSGTWEHVRANHRSGGGYLTAFEVAAWADQSTRSNGDPMCPLVNRDVMAAIVARQADLHTARRHVMQRTSYATPAGEAQPALDRLSWNGDRVRVDFRDVITDGTGQRRDGAHGSFHLDPDTYGLYRLDQLGWELQPVHTDARILRPVADTIRPEADAVGQRVVAAVEHGQLSYDAASRALLVTITVMARRRQWGPLDTPLTVTPGASRQGIDL</sequence>
<protein>
    <submittedName>
        <fullName evidence="1">Uncharacterized protein</fullName>
    </submittedName>
</protein>
<dbReference type="Proteomes" id="UP000469185">
    <property type="component" value="Unassembled WGS sequence"/>
</dbReference>
<dbReference type="EMBL" id="JAAGOB010000015">
    <property type="protein sequence ID" value="NED97933.1"/>
    <property type="molecule type" value="Genomic_DNA"/>
</dbReference>